<dbReference type="Gene3D" id="3.40.50.2000">
    <property type="entry name" value="Glycogen Phosphorylase B"/>
    <property type="match status" value="2"/>
</dbReference>
<protein>
    <submittedName>
        <fullName evidence="3">Glycosyltransferase family 4 protein</fullName>
    </submittedName>
</protein>
<dbReference type="RefSeq" id="WP_131481030.1">
    <property type="nucleotide sequence ID" value="NZ_SJDL01000010.1"/>
</dbReference>
<reference evidence="3 4" key="1">
    <citation type="submission" date="2019-02" db="EMBL/GenBank/DDBJ databases">
        <title>Marinobacter halodurans sp. nov., a marine bacterium isolated from sea tidal flat.</title>
        <authorList>
            <person name="Yoo Y."/>
            <person name="Lee D.W."/>
            <person name="Kim B.S."/>
            <person name="Kim J.-J."/>
        </authorList>
    </citation>
    <scope>NUCLEOTIDE SEQUENCE [LARGE SCALE GENOMIC DNA]</scope>
    <source>
        <strain evidence="3 4">YJ-S3-2</strain>
    </source>
</reference>
<evidence type="ECO:0000259" key="1">
    <source>
        <dbReference type="Pfam" id="PF00534"/>
    </source>
</evidence>
<comment type="caution">
    <text evidence="3">The sequence shown here is derived from an EMBL/GenBank/DDBJ whole genome shotgun (WGS) entry which is preliminary data.</text>
</comment>
<dbReference type="PANTHER" id="PTHR12526">
    <property type="entry name" value="GLYCOSYLTRANSFERASE"/>
    <property type="match status" value="1"/>
</dbReference>
<dbReference type="SUPFAM" id="SSF53756">
    <property type="entry name" value="UDP-Glycosyltransferase/glycogen phosphorylase"/>
    <property type="match status" value="1"/>
</dbReference>
<keyword evidence="4" id="KW-1185">Reference proteome</keyword>
<evidence type="ECO:0000259" key="2">
    <source>
        <dbReference type="Pfam" id="PF13477"/>
    </source>
</evidence>
<name>A0ABY1ZQC4_9GAMM</name>
<gene>
    <name evidence="3" type="ORF">EZI54_08700</name>
</gene>
<dbReference type="InterPro" id="IPR028098">
    <property type="entry name" value="Glyco_trans_4-like_N"/>
</dbReference>
<proteinExistence type="predicted"/>
<evidence type="ECO:0000313" key="4">
    <source>
        <dbReference type="Proteomes" id="UP000313645"/>
    </source>
</evidence>
<sequence length="414" mass="46559">MKILVLTSTYSSNSSYKIPTFVSEQIKEISRQNPRFSFSILAPHDALLETSNHTSDNIRVKFFRYFYPNSLQSLNAHGLWPTIKKNPLKIIAFIFQLAFGIYWTVRLTTRTKPDLIYAHWFTPQGIAAFIASKLTNTPFAITSHSSDVFVLKKLPLIGPLLVKSALNQSSAISVVSSRTYEKIKCFYSEKEWENIQKKIFLLPMGVHLPSETCKQDAGNYKPERVLFIGRLTEKKGLQYLIPAFYEISKRFPKAALEICGSGPLENSILEAIEHYGLNEKVRLLGHIEGQDKDRILRNCKVFVTPSIITDDGDAEGLPVALLEGLSYGKICIATRESGADDIIKDGINGFLISQRSVSELESALSKALEIEADVHQGIEKNAKNTAKEYSWEIIGKKYTDFLIKASYSEKSSNN</sequence>
<evidence type="ECO:0000313" key="3">
    <source>
        <dbReference type="EMBL" id="TBW56712.1"/>
    </source>
</evidence>
<organism evidence="3 4">
    <name type="scientific">Marinobacter halodurans</name>
    <dbReference type="NCBI Taxonomy" id="2528979"/>
    <lineage>
        <taxon>Bacteria</taxon>
        <taxon>Pseudomonadati</taxon>
        <taxon>Pseudomonadota</taxon>
        <taxon>Gammaproteobacteria</taxon>
        <taxon>Pseudomonadales</taxon>
        <taxon>Marinobacteraceae</taxon>
        <taxon>Marinobacter</taxon>
    </lineage>
</organism>
<dbReference type="Pfam" id="PF13477">
    <property type="entry name" value="Glyco_trans_4_2"/>
    <property type="match status" value="1"/>
</dbReference>
<feature type="domain" description="Glycosyl transferase family 1" evidence="1">
    <location>
        <begin position="220"/>
        <end position="384"/>
    </location>
</feature>
<dbReference type="EMBL" id="SJDL01000010">
    <property type="protein sequence ID" value="TBW56712.1"/>
    <property type="molecule type" value="Genomic_DNA"/>
</dbReference>
<feature type="domain" description="Glycosyltransferase subfamily 4-like N-terminal" evidence="2">
    <location>
        <begin position="106"/>
        <end position="174"/>
    </location>
</feature>
<dbReference type="Proteomes" id="UP000313645">
    <property type="component" value="Unassembled WGS sequence"/>
</dbReference>
<accession>A0ABY1ZQC4</accession>
<dbReference type="Pfam" id="PF00534">
    <property type="entry name" value="Glycos_transf_1"/>
    <property type="match status" value="1"/>
</dbReference>
<dbReference type="InterPro" id="IPR001296">
    <property type="entry name" value="Glyco_trans_1"/>
</dbReference>